<evidence type="ECO:0008006" key="4">
    <source>
        <dbReference type="Google" id="ProtNLM"/>
    </source>
</evidence>
<feature type="non-terminal residue" evidence="2">
    <location>
        <position position="1"/>
    </location>
</feature>
<gene>
    <name evidence="2" type="ORF">BGZ80_006312</name>
</gene>
<evidence type="ECO:0000313" key="2">
    <source>
        <dbReference type="EMBL" id="KAG0019090.1"/>
    </source>
</evidence>
<keyword evidence="3" id="KW-1185">Reference proteome</keyword>
<evidence type="ECO:0000256" key="1">
    <source>
        <dbReference type="SAM" id="MobiDB-lite"/>
    </source>
</evidence>
<protein>
    <recommendedName>
        <fullName evidence="4">Reverse transcriptase domain-containing protein</fullName>
    </recommendedName>
</protein>
<reference evidence="2" key="1">
    <citation type="journal article" date="2020" name="Fungal Divers.">
        <title>Resolving the Mortierellaceae phylogeny through synthesis of multi-gene phylogenetics and phylogenomics.</title>
        <authorList>
            <person name="Vandepol N."/>
            <person name="Liber J."/>
            <person name="Desiro A."/>
            <person name="Na H."/>
            <person name="Kennedy M."/>
            <person name="Barry K."/>
            <person name="Grigoriev I.V."/>
            <person name="Miller A.N."/>
            <person name="O'Donnell K."/>
            <person name="Stajich J.E."/>
            <person name="Bonito G."/>
        </authorList>
    </citation>
    <scope>NUCLEOTIDE SEQUENCE</scope>
    <source>
        <strain evidence="2">NRRL 2769</strain>
    </source>
</reference>
<name>A0A9P6MZ89_9FUNG</name>
<sequence length="540" mass="60412">MDAGLGYPMMRREALAEHHKIPYFMPETPDIEVMIACLAFVDDSTWIGRDQECLQGIVDIAMSFFTLNAIEINPKKSELLPLMILRFNLAMTPLRLDPATSARMLGVWFAADGKGVHTKQIVKQEVSSICKVLARKAITDKQATYIVNNVLIPRILYRLITTILTPHEINKIVGQYSGMIRQKLGFPRGTPNSILHHRCLYGLRHFGDVQEEEQISTALLRLNDHGLVGQVTEARSLAHQAECSLPIPPCHVPEIGARYTKSNLWGHICRLMVQRKVDFSRPDSVNDDNPLMATILPAKTYRRVARQLARDKVVRLSDVVNEDGTVIASWVDLRQRLGIKGKARAWYKEICRTICRQSDIQDIDSDSNDSGSSIAYSTESEDNYGDHIINDVHDDGADDNMIINDDNATHTAMQWLATDSETEDEPLEDPRKRRRAALLARQQGDDSGNNPPTPVDICGSEGPEVLATPATEMFNTDDLWNSLLIDVVAADAKDEETQCSDEEERDGSTVHEGVDKQKGKGKKAESEKRPTLAHTFSGEY</sequence>
<proteinExistence type="predicted"/>
<dbReference type="Proteomes" id="UP000703661">
    <property type="component" value="Unassembled WGS sequence"/>
</dbReference>
<dbReference type="EMBL" id="JAAAID010000311">
    <property type="protein sequence ID" value="KAG0019090.1"/>
    <property type="molecule type" value="Genomic_DNA"/>
</dbReference>
<accession>A0A9P6MZ89</accession>
<feature type="region of interest" description="Disordered" evidence="1">
    <location>
        <begin position="493"/>
        <end position="540"/>
    </location>
</feature>
<evidence type="ECO:0000313" key="3">
    <source>
        <dbReference type="Proteomes" id="UP000703661"/>
    </source>
</evidence>
<organism evidence="2 3">
    <name type="scientific">Entomortierella chlamydospora</name>
    <dbReference type="NCBI Taxonomy" id="101097"/>
    <lineage>
        <taxon>Eukaryota</taxon>
        <taxon>Fungi</taxon>
        <taxon>Fungi incertae sedis</taxon>
        <taxon>Mucoromycota</taxon>
        <taxon>Mortierellomycotina</taxon>
        <taxon>Mortierellomycetes</taxon>
        <taxon>Mortierellales</taxon>
        <taxon>Mortierellaceae</taxon>
        <taxon>Entomortierella</taxon>
    </lineage>
</organism>
<comment type="caution">
    <text evidence="2">The sequence shown here is derived from an EMBL/GenBank/DDBJ whole genome shotgun (WGS) entry which is preliminary data.</text>
</comment>
<feature type="compositionally biased region" description="Basic and acidic residues" evidence="1">
    <location>
        <begin position="506"/>
        <end position="530"/>
    </location>
</feature>
<dbReference type="AlphaFoldDB" id="A0A9P6MZ89"/>